<protein>
    <submittedName>
        <fullName evidence="1">Uncharacterized protein</fullName>
    </submittedName>
</protein>
<dbReference type="EMBL" id="BOOZ01000085">
    <property type="protein sequence ID" value="GIJ13174.1"/>
    <property type="molecule type" value="Genomic_DNA"/>
</dbReference>
<name>A0ABQ4I5I4_9ACTN</name>
<proteinExistence type="predicted"/>
<evidence type="ECO:0000313" key="1">
    <source>
        <dbReference type="EMBL" id="GIJ13174.1"/>
    </source>
</evidence>
<accession>A0ABQ4I5I4</accession>
<gene>
    <name evidence="1" type="ORF">Van01_63880</name>
</gene>
<sequence length="56" mass="5975">MTRSLVYRAELAMVLHDPKTAAEMLTRAQAVTLTQDESEGAAPAFDNAADLAAALR</sequence>
<keyword evidence="2" id="KW-1185">Reference proteome</keyword>
<organism evidence="1 2">
    <name type="scientific">Micromonospora andamanensis</name>
    <dbReference type="NCBI Taxonomy" id="1287068"/>
    <lineage>
        <taxon>Bacteria</taxon>
        <taxon>Bacillati</taxon>
        <taxon>Actinomycetota</taxon>
        <taxon>Actinomycetes</taxon>
        <taxon>Micromonosporales</taxon>
        <taxon>Micromonosporaceae</taxon>
        <taxon>Micromonospora</taxon>
    </lineage>
</organism>
<evidence type="ECO:0000313" key="2">
    <source>
        <dbReference type="Proteomes" id="UP000647017"/>
    </source>
</evidence>
<dbReference type="Proteomes" id="UP000647017">
    <property type="component" value="Unassembled WGS sequence"/>
</dbReference>
<reference evidence="1 2" key="1">
    <citation type="submission" date="2021-01" db="EMBL/GenBank/DDBJ databases">
        <title>Whole genome shotgun sequence of Verrucosispora andamanensis NBRC 109075.</title>
        <authorList>
            <person name="Komaki H."/>
            <person name="Tamura T."/>
        </authorList>
    </citation>
    <scope>NUCLEOTIDE SEQUENCE [LARGE SCALE GENOMIC DNA]</scope>
    <source>
        <strain evidence="1 2">NBRC 109075</strain>
    </source>
</reference>
<comment type="caution">
    <text evidence="1">The sequence shown here is derived from an EMBL/GenBank/DDBJ whole genome shotgun (WGS) entry which is preliminary data.</text>
</comment>